<dbReference type="Gramene" id="PGSC0003DMT400054694">
    <property type="protein sequence ID" value="PGSC0003DMT400054694"/>
    <property type="gene ID" value="PGSC0003DMG400021237"/>
</dbReference>
<name>M1BWQ6_SOLTU</name>
<dbReference type="HOGENOM" id="CLU_2927168_0_0_1"/>
<dbReference type="AlphaFoldDB" id="M1BWQ6"/>
<keyword evidence="2" id="KW-1185">Reference proteome</keyword>
<evidence type="ECO:0000313" key="2">
    <source>
        <dbReference type="Proteomes" id="UP000011115"/>
    </source>
</evidence>
<dbReference type="Proteomes" id="UP000011115">
    <property type="component" value="Unassembled WGS sequence"/>
</dbReference>
<organism evidence="1 2">
    <name type="scientific">Solanum tuberosum</name>
    <name type="common">Potato</name>
    <dbReference type="NCBI Taxonomy" id="4113"/>
    <lineage>
        <taxon>Eukaryota</taxon>
        <taxon>Viridiplantae</taxon>
        <taxon>Streptophyta</taxon>
        <taxon>Embryophyta</taxon>
        <taxon>Tracheophyta</taxon>
        <taxon>Spermatophyta</taxon>
        <taxon>Magnoliopsida</taxon>
        <taxon>eudicotyledons</taxon>
        <taxon>Gunneridae</taxon>
        <taxon>Pentapetalae</taxon>
        <taxon>asterids</taxon>
        <taxon>lamiids</taxon>
        <taxon>Solanales</taxon>
        <taxon>Solanaceae</taxon>
        <taxon>Solanoideae</taxon>
        <taxon>Solaneae</taxon>
        <taxon>Solanum</taxon>
    </lineage>
</organism>
<sequence>MVSLTSSSLFPSGLNNITSSSGIGYPSRVVRGGFKVSVPSSSELSNFDAKHKFMCKKLRNL</sequence>
<proteinExistence type="predicted"/>
<reference evidence="2" key="1">
    <citation type="journal article" date="2011" name="Nature">
        <title>Genome sequence and analysis of the tuber crop potato.</title>
        <authorList>
            <consortium name="The Potato Genome Sequencing Consortium"/>
        </authorList>
    </citation>
    <scope>NUCLEOTIDE SEQUENCE [LARGE SCALE GENOMIC DNA]</scope>
    <source>
        <strain evidence="2">cv. DM1-3 516 R44</strain>
    </source>
</reference>
<dbReference type="InParanoid" id="M1BWQ6"/>
<protein>
    <submittedName>
        <fullName evidence="1">Uncharacterized protein</fullName>
    </submittedName>
</protein>
<dbReference type="PaxDb" id="4113-PGSC0003DMT400054694"/>
<dbReference type="EnsemblPlants" id="PGSC0003DMT400054694">
    <property type="protein sequence ID" value="PGSC0003DMT400054694"/>
    <property type="gene ID" value="PGSC0003DMG400021237"/>
</dbReference>
<evidence type="ECO:0000313" key="1">
    <source>
        <dbReference type="EnsemblPlants" id="PGSC0003DMT400054694"/>
    </source>
</evidence>
<accession>M1BWQ6</accession>
<reference evidence="1" key="2">
    <citation type="submission" date="2015-06" db="UniProtKB">
        <authorList>
            <consortium name="EnsemblPlants"/>
        </authorList>
    </citation>
    <scope>IDENTIFICATION</scope>
    <source>
        <strain evidence="1">DM1-3 516 R44</strain>
    </source>
</reference>